<feature type="compositionally biased region" description="Pro residues" evidence="1">
    <location>
        <begin position="165"/>
        <end position="175"/>
    </location>
</feature>
<accession>A0AAD7GUS1</accession>
<evidence type="ECO:0000256" key="1">
    <source>
        <dbReference type="SAM" id="MobiDB-lite"/>
    </source>
</evidence>
<evidence type="ECO:0000313" key="3">
    <source>
        <dbReference type="Proteomes" id="UP001215598"/>
    </source>
</evidence>
<proteinExistence type="predicted"/>
<reference evidence="2" key="1">
    <citation type="submission" date="2023-03" db="EMBL/GenBank/DDBJ databases">
        <title>Massive genome expansion in bonnet fungi (Mycena s.s.) driven by repeated elements and novel gene families across ecological guilds.</title>
        <authorList>
            <consortium name="Lawrence Berkeley National Laboratory"/>
            <person name="Harder C.B."/>
            <person name="Miyauchi S."/>
            <person name="Viragh M."/>
            <person name="Kuo A."/>
            <person name="Thoen E."/>
            <person name="Andreopoulos B."/>
            <person name="Lu D."/>
            <person name="Skrede I."/>
            <person name="Drula E."/>
            <person name="Henrissat B."/>
            <person name="Morin E."/>
            <person name="Kohler A."/>
            <person name="Barry K."/>
            <person name="LaButti K."/>
            <person name="Morin E."/>
            <person name="Salamov A."/>
            <person name="Lipzen A."/>
            <person name="Mereny Z."/>
            <person name="Hegedus B."/>
            <person name="Baldrian P."/>
            <person name="Stursova M."/>
            <person name="Weitz H."/>
            <person name="Taylor A."/>
            <person name="Grigoriev I.V."/>
            <person name="Nagy L.G."/>
            <person name="Martin F."/>
            <person name="Kauserud H."/>
        </authorList>
    </citation>
    <scope>NUCLEOTIDE SEQUENCE</scope>
    <source>
        <strain evidence="2">CBHHK182m</strain>
    </source>
</reference>
<sequence>MSDVLQWSFSPQRRRGPWPSHPPHFSLPAAMAAPTTSCTTTHLSCARGHAAPLLWMIVAANAGARPHAHLTQVHSACAMGAARLAHQKTTSRRGSGVRLRYSSPYVSLSPRIAGAYMCCAPFARTARLPAVVRDSLRRRNYDPAERCAPCPDSRLRRLQYHHAPSPSPPRRPCPPRLSWERSSHRSTPVPAALLRTTGGRRFVAFS</sequence>
<comment type="caution">
    <text evidence="2">The sequence shown here is derived from an EMBL/GenBank/DDBJ whole genome shotgun (WGS) entry which is preliminary data.</text>
</comment>
<feature type="region of interest" description="Disordered" evidence="1">
    <location>
        <begin position="160"/>
        <end position="190"/>
    </location>
</feature>
<gene>
    <name evidence="2" type="ORF">B0H16DRAFT_691481</name>
</gene>
<organism evidence="2 3">
    <name type="scientific">Mycena metata</name>
    <dbReference type="NCBI Taxonomy" id="1033252"/>
    <lineage>
        <taxon>Eukaryota</taxon>
        <taxon>Fungi</taxon>
        <taxon>Dikarya</taxon>
        <taxon>Basidiomycota</taxon>
        <taxon>Agaricomycotina</taxon>
        <taxon>Agaricomycetes</taxon>
        <taxon>Agaricomycetidae</taxon>
        <taxon>Agaricales</taxon>
        <taxon>Marasmiineae</taxon>
        <taxon>Mycenaceae</taxon>
        <taxon>Mycena</taxon>
    </lineage>
</organism>
<dbReference type="AlphaFoldDB" id="A0AAD7GUS1"/>
<keyword evidence="3" id="KW-1185">Reference proteome</keyword>
<evidence type="ECO:0000313" key="2">
    <source>
        <dbReference type="EMBL" id="KAJ7705741.1"/>
    </source>
</evidence>
<name>A0AAD7GUS1_9AGAR</name>
<dbReference type="EMBL" id="JARKIB010000467">
    <property type="protein sequence ID" value="KAJ7705741.1"/>
    <property type="molecule type" value="Genomic_DNA"/>
</dbReference>
<protein>
    <submittedName>
        <fullName evidence="2">Uncharacterized protein</fullName>
    </submittedName>
</protein>
<dbReference type="Proteomes" id="UP001215598">
    <property type="component" value="Unassembled WGS sequence"/>
</dbReference>